<feature type="binding site" evidence="8">
    <location>
        <position position="156"/>
    </location>
    <ligand>
        <name>substrate</name>
    </ligand>
</feature>
<feature type="active site" evidence="9">
    <location>
        <position position="75"/>
    </location>
</feature>
<evidence type="ECO:0000313" key="10">
    <source>
        <dbReference type="EMBL" id="USG61652.1"/>
    </source>
</evidence>
<comment type="subcellular location">
    <subcellularLocation>
        <location evidence="8">Cytoplasm</location>
    </subcellularLocation>
</comment>
<proteinExistence type="inferred from homology"/>
<keyword evidence="4 8" id="KW-0028">Amino-acid biosynthesis</keyword>
<feature type="binding site" evidence="8">
    <location>
        <position position="14"/>
    </location>
    <ligand>
        <name>substrate</name>
    </ligand>
</feature>
<evidence type="ECO:0000256" key="4">
    <source>
        <dbReference type="ARBA" id="ARBA00022605"/>
    </source>
</evidence>
<comment type="catalytic activity">
    <reaction evidence="7 8">
        <text>(2S,6S)-2,6-diaminopimelate = meso-2,6-diaminopimelate</text>
        <dbReference type="Rhea" id="RHEA:15393"/>
        <dbReference type="ChEBI" id="CHEBI:57609"/>
        <dbReference type="ChEBI" id="CHEBI:57791"/>
        <dbReference type="EC" id="5.1.1.7"/>
    </reaction>
</comment>
<dbReference type="HAMAP" id="MF_00197">
    <property type="entry name" value="DAP_epimerase"/>
    <property type="match status" value="1"/>
</dbReference>
<dbReference type="Pfam" id="PF01678">
    <property type="entry name" value="DAP_epimerase"/>
    <property type="match status" value="2"/>
</dbReference>
<dbReference type="Proteomes" id="UP001056291">
    <property type="component" value="Chromosome"/>
</dbReference>
<dbReference type="Gene3D" id="3.10.310.10">
    <property type="entry name" value="Diaminopimelate Epimerase, Chain A, domain 1"/>
    <property type="match status" value="2"/>
</dbReference>
<sequence length="281" mass="29852">MEQIPFIKMHGLGNDFVIVDGRDSKPDLSVAALQAIADRHRGVGYDQLIVLEPTTAQADVFMRIYNADGSESEACGNATRCVVNMLMDEMSKEAVVVETLAGLLAGTKDSSGVIVVDMGKPALDWQQIPLSNAQDTAHVDLVAGPLNDPVAVNMGNPHAVFFVDDAEQINLEKWGPILENDRIFPERANISVASKMPNGDFRLRVWERGVGITLACGSAACATIVAANIRGLSGPSARLHLNGGPLDMRIGESGNVFMGGAIATAFRGYLDPTLLRGPANG</sequence>
<dbReference type="EMBL" id="CP098747">
    <property type="protein sequence ID" value="USG61652.1"/>
    <property type="molecule type" value="Genomic_DNA"/>
</dbReference>
<evidence type="ECO:0000256" key="1">
    <source>
        <dbReference type="ARBA" id="ARBA00005196"/>
    </source>
</evidence>
<feature type="active site" description="Proton acceptor" evidence="8">
    <location>
        <position position="216"/>
    </location>
</feature>
<name>A0ABY4W6V5_9PROT</name>
<keyword evidence="6 8" id="KW-0413">Isomerase</keyword>
<feature type="site" description="Could be important to modulate the pK values of the two catalytic cysteine residues" evidence="8">
    <location>
        <position position="158"/>
    </location>
</feature>
<evidence type="ECO:0000256" key="5">
    <source>
        <dbReference type="ARBA" id="ARBA00023154"/>
    </source>
</evidence>
<gene>
    <name evidence="8 10" type="primary">dapF</name>
    <name evidence="10" type="ORF">NBZ79_01505</name>
</gene>
<evidence type="ECO:0000256" key="7">
    <source>
        <dbReference type="ARBA" id="ARBA00051712"/>
    </source>
</evidence>
<dbReference type="PANTHER" id="PTHR31689:SF0">
    <property type="entry name" value="DIAMINOPIMELATE EPIMERASE"/>
    <property type="match status" value="1"/>
</dbReference>
<dbReference type="RefSeq" id="WP_251934807.1">
    <property type="nucleotide sequence ID" value="NZ_CP098747.1"/>
</dbReference>
<comment type="similarity">
    <text evidence="2 8">Belongs to the diaminopimelate epimerase family.</text>
</comment>
<protein>
    <recommendedName>
        <fullName evidence="3 8">Diaminopimelate epimerase</fullName>
        <shortName evidence="8">DAP epimerase</shortName>
        <ecNumber evidence="3 8">5.1.1.7</ecNumber>
    </recommendedName>
    <alternativeName>
        <fullName evidence="8">PLP-independent amino acid racemase</fullName>
    </alternativeName>
</protein>
<evidence type="ECO:0000256" key="3">
    <source>
        <dbReference type="ARBA" id="ARBA00013080"/>
    </source>
</evidence>
<dbReference type="SUPFAM" id="SSF54506">
    <property type="entry name" value="Diaminopimelate epimerase-like"/>
    <property type="match status" value="2"/>
</dbReference>
<keyword evidence="11" id="KW-1185">Reference proteome</keyword>
<comment type="function">
    <text evidence="8">Catalyzes the stereoinversion of LL-2,6-diaminopimelate (L,L-DAP) to meso-diaminopimelate (meso-DAP), a precursor of L-lysine and an essential component of the bacterial peptidoglycan.</text>
</comment>
<keyword evidence="5 8" id="KW-0457">Lysine biosynthesis</keyword>
<feature type="binding site" evidence="8">
    <location>
        <position position="66"/>
    </location>
    <ligand>
        <name>substrate</name>
    </ligand>
</feature>
<evidence type="ECO:0000313" key="11">
    <source>
        <dbReference type="Proteomes" id="UP001056291"/>
    </source>
</evidence>
<evidence type="ECO:0000256" key="9">
    <source>
        <dbReference type="PROSITE-ProRule" id="PRU10125"/>
    </source>
</evidence>
<comment type="subunit">
    <text evidence="8">Homodimer.</text>
</comment>
<accession>A0ABY4W6V5</accession>
<evidence type="ECO:0000256" key="6">
    <source>
        <dbReference type="ARBA" id="ARBA00023235"/>
    </source>
</evidence>
<evidence type="ECO:0000256" key="2">
    <source>
        <dbReference type="ARBA" id="ARBA00010219"/>
    </source>
</evidence>
<organism evidence="10 11">
    <name type="scientific">Sneathiella marina</name>
    <dbReference type="NCBI Taxonomy" id="2950108"/>
    <lineage>
        <taxon>Bacteria</taxon>
        <taxon>Pseudomonadati</taxon>
        <taxon>Pseudomonadota</taxon>
        <taxon>Alphaproteobacteria</taxon>
        <taxon>Sneathiellales</taxon>
        <taxon>Sneathiellaceae</taxon>
        <taxon>Sneathiella</taxon>
    </lineage>
</organism>
<feature type="binding site" evidence="8">
    <location>
        <position position="189"/>
    </location>
    <ligand>
        <name>substrate</name>
    </ligand>
</feature>
<comment type="pathway">
    <text evidence="1 8">Amino-acid biosynthesis; L-lysine biosynthesis via DAP pathway; DL-2,6-diaminopimelate from LL-2,6-diaminopimelate: step 1/1.</text>
</comment>
<keyword evidence="8" id="KW-0963">Cytoplasm</keyword>
<evidence type="ECO:0000256" key="8">
    <source>
        <dbReference type="HAMAP-Rule" id="MF_00197"/>
    </source>
</evidence>
<dbReference type="InterPro" id="IPR001653">
    <property type="entry name" value="DAP_epimerase_DapF"/>
</dbReference>
<feature type="binding site" evidence="8">
    <location>
        <begin position="207"/>
        <end position="208"/>
    </location>
    <ligand>
        <name>substrate</name>
    </ligand>
</feature>
<dbReference type="EC" id="5.1.1.7" evidence="3 8"/>
<dbReference type="InterPro" id="IPR018510">
    <property type="entry name" value="DAP_epimerase_AS"/>
</dbReference>
<dbReference type="GO" id="GO:0008837">
    <property type="term" value="F:diaminopimelate epimerase activity"/>
    <property type="evidence" value="ECO:0007669"/>
    <property type="project" value="UniProtKB-EC"/>
</dbReference>
<feature type="binding site" evidence="8">
    <location>
        <position position="47"/>
    </location>
    <ligand>
        <name>substrate</name>
    </ligand>
</feature>
<feature type="binding site" evidence="8">
    <location>
        <begin position="76"/>
        <end position="77"/>
    </location>
    <ligand>
        <name>substrate</name>
    </ligand>
</feature>
<reference evidence="10" key="1">
    <citation type="submission" date="2022-06" db="EMBL/GenBank/DDBJ databases">
        <title>Sneathiella actinostolidae sp. nov., isolated from a sea anemonein the Western Pacific Ocean.</title>
        <authorList>
            <person name="Wei M.J."/>
        </authorList>
    </citation>
    <scope>NUCLEOTIDE SEQUENCE</scope>
    <source>
        <strain evidence="10">PHK-P5</strain>
    </source>
</reference>
<dbReference type="NCBIfam" id="TIGR00652">
    <property type="entry name" value="DapF"/>
    <property type="match status" value="1"/>
</dbReference>
<feature type="site" description="Could be important to modulate the pK values of the two catalytic cysteine residues" evidence="8">
    <location>
        <position position="207"/>
    </location>
</feature>
<feature type="binding site" evidence="8">
    <location>
        <begin position="217"/>
        <end position="218"/>
    </location>
    <ligand>
        <name>substrate</name>
    </ligand>
</feature>
<dbReference type="PANTHER" id="PTHR31689">
    <property type="entry name" value="DIAMINOPIMELATE EPIMERASE, CHLOROPLASTIC"/>
    <property type="match status" value="1"/>
</dbReference>
<dbReference type="PROSITE" id="PS01326">
    <property type="entry name" value="DAP_EPIMERASE"/>
    <property type="match status" value="1"/>
</dbReference>
<feature type="active site" description="Proton donor" evidence="8">
    <location>
        <position position="75"/>
    </location>
</feature>